<gene>
    <name evidence="1" type="ORF">PFL603g_06497</name>
</gene>
<evidence type="ECO:0000313" key="1">
    <source>
        <dbReference type="EMBL" id="KWV67626.1"/>
    </source>
</evidence>
<protein>
    <recommendedName>
        <fullName evidence="3">Abortive infection protein-like C-terminal domain-containing protein</fullName>
    </recommendedName>
</protein>
<proteinExistence type="predicted"/>
<dbReference type="PATRIC" id="fig|294.195.peg.6907"/>
<organism evidence="1 2">
    <name type="scientific">Pseudomonas fluorescens</name>
    <dbReference type="NCBI Taxonomy" id="294"/>
    <lineage>
        <taxon>Bacteria</taxon>
        <taxon>Pseudomonadati</taxon>
        <taxon>Pseudomonadota</taxon>
        <taxon>Gammaproteobacteria</taxon>
        <taxon>Pseudomonadales</taxon>
        <taxon>Pseudomonadaceae</taxon>
        <taxon>Pseudomonas</taxon>
    </lineage>
</organism>
<evidence type="ECO:0008006" key="3">
    <source>
        <dbReference type="Google" id="ProtNLM"/>
    </source>
</evidence>
<sequence length="273" mass="31515">MWLRDEFFISVLSKLTYVDQDSRVKNNEKLPLGIKRLNERLCIETQRQMDDADWDSWTCSEGLAYTIKHCEWYQFYDCVEVVGDELKSVEPLYIGAPGRVNYSKFAFDAYRSKVNEIFVKHQVGWRLNSKSQLESALPKDLSDRVDEIEKKLDQFEAAREHFRKAKRYVLGTHKDYENSIKESVSAFESVGKVLYDKTATLGDVLSRMRKEGSAPPMLVNIMEKFYAYANAEPGVRHGGTLKPKSDEMDAELAIHLSAAFIRYAIELQNQKLS</sequence>
<accession>A0A109KEM1</accession>
<comment type="caution">
    <text evidence="1">The sequence shown here is derived from an EMBL/GenBank/DDBJ whole genome shotgun (WGS) entry which is preliminary data.</text>
</comment>
<dbReference type="Proteomes" id="UP000063434">
    <property type="component" value="Unassembled WGS sequence"/>
</dbReference>
<name>A0A109KEM1_PSEFL</name>
<dbReference type="EMBL" id="LCYC01000099">
    <property type="protein sequence ID" value="KWV67626.1"/>
    <property type="molecule type" value="Genomic_DNA"/>
</dbReference>
<evidence type="ECO:0000313" key="2">
    <source>
        <dbReference type="Proteomes" id="UP000063434"/>
    </source>
</evidence>
<reference evidence="1 2" key="1">
    <citation type="submission" date="2015-05" db="EMBL/GenBank/DDBJ databases">
        <title>A genomic and transcriptomic approach to investigate the blue pigment phenotype in Pseudomonas fluorescens.</title>
        <authorList>
            <person name="Andreani N.A."/>
            <person name="Cardazzo B."/>
        </authorList>
    </citation>
    <scope>NUCLEOTIDE SEQUENCE [LARGE SCALE GENOMIC DNA]</scope>
    <source>
        <strain evidence="1 2">Ps_40</strain>
    </source>
</reference>
<dbReference type="AlphaFoldDB" id="A0A109KEM1"/>